<feature type="chain" id="PRO_5019835918" evidence="9">
    <location>
        <begin position="20"/>
        <end position="679"/>
    </location>
</feature>
<sequence>MCQPILLFILVLTCSSAWADTLQQRLAQASTDAEQVSNQLLAQQPTELHATDYLVLAKAQLRLRNKEVAMDATNKALQAAVQPYISAYAYLLKAQIYGILYRDTAMAITQLEQAEQLLLHREDPDSLTLYSDVLQSFAQAYNQLGNIPQAIPYAERSLQLATAQQDAAAELKARITLGRLTLQNNAYGQAYQYLNQALTLASELQDEEALASIHLRLGMAYRKMAAYPQALQHLQQAKNLYQQLKRLSSYTYALIYIGETYLEDASSVDQAEYYLTEALQQARQQQDPLRVGVATLGLGRLAVLQQQPQLAQQHFDNAIELFRQQNIKTYLQEASLALAELQLQNRNIVVADEIMQQLANDMPQAAIYLQLRFLELAARLFAQQQNWLQAYEHLQQASSLRQQEQAEQNAVQLNTINQGLQHTATVSQWQAELATQQQQLQQQHRNFAMLLAVLILLVFLLMLGLFWLYRRKVAGAGAMVPPNDWGLFCQRLQQSTSADISLLALTTAAALPLKLRFGEQHLHQLLQGCVLQLNSDVYAYCLHNNVLWLALINETTDTAALQLQLAQQLQLQLSKNGSTLPSQPVFTLELPLTQLLDKPWHTKELDALHEAVWLSLALCDSQASENNAILQVKLFSQRHACEWRSNMVRQDLLNAIRLGTVQLRCNDQLMPATIADNLS</sequence>
<feature type="signal peptide" evidence="9">
    <location>
        <begin position="1"/>
        <end position="19"/>
    </location>
</feature>
<dbReference type="PANTHER" id="PTHR46630">
    <property type="entry name" value="TETRATRICOPEPTIDE REPEAT PROTEIN 29"/>
    <property type="match status" value="1"/>
</dbReference>
<evidence type="ECO:0000313" key="10">
    <source>
        <dbReference type="EMBL" id="VHO04800.1"/>
    </source>
</evidence>
<dbReference type="Gene3D" id="1.25.40.10">
    <property type="entry name" value="Tetratricopeptide repeat domain"/>
    <property type="match status" value="2"/>
</dbReference>
<dbReference type="SUPFAM" id="SSF48452">
    <property type="entry name" value="TPR-like"/>
    <property type="match status" value="2"/>
</dbReference>
<dbReference type="EMBL" id="CAAJGR010000113">
    <property type="protein sequence ID" value="VHO04800.1"/>
    <property type="molecule type" value="Genomic_DNA"/>
</dbReference>
<keyword evidence="8" id="KW-0472">Membrane</keyword>
<evidence type="ECO:0000256" key="2">
    <source>
        <dbReference type="ARBA" id="ARBA00022490"/>
    </source>
</evidence>
<keyword evidence="2" id="KW-0963">Cytoplasm</keyword>
<proteinExistence type="inferred from homology"/>
<feature type="repeat" description="TPR" evidence="6">
    <location>
        <begin position="211"/>
        <end position="244"/>
    </location>
</feature>
<evidence type="ECO:0000256" key="7">
    <source>
        <dbReference type="SAM" id="Coils"/>
    </source>
</evidence>
<evidence type="ECO:0000256" key="8">
    <source>
        <dbReference type="SAM" id="Phobius"/>
    </source>
</evidence>
<keyword evidence="7" id="KW-0175">Coiled coil</keyword>
<organism evidence="10">
    <name type="scientific">Rheinheimera sp. BAL341</name>
    <dbReference type="NCBI Taxonomy" id="1708203"/>
    <lineage>
        <taxon>Bacteria</taxon>
        <taxon>Pseudomonadati</taxon>
        <taxon>Pseudomonadota</taxon>
        <taxon>Gammaproteobacteria</taxon>
        <taxon>Chromatiales</taxon>
        <taxon>Chromatiaceae</taxon>
        <taxon>Rheinheimera</taxon>
    </lineage>
</organism>
<dbReference type="InterPro" id="IPR019734">
    <property type="entry name" value="TPR_rpt"/>
</dbReference>
<evidence type="ECO:0000256" key="1">
    <source>
        <dbReference type="ARBA" id="ARBA00004496"/>
    </source>
</evidence>
<dbReference type="PROSITE" id="PS50005">
    <property type="entry name" value="TPR"/>
    <property type="match status" value="1"/>
</dbReference>
<evidence type="ECO:0000256" key="3">
    <source>
        <dbReference type="ARBA" id="ARBA00022737"/>
    </source>
</evidence>
<keyword evidence="4 6" id="KW-0802">TPR repeat</keyword>
<comment type="similarity">
    <text evidence="5">Belongs to the Rap family.</text>
</comment>
<dbReference type="InterPro" id="IPR051476">
    <property type="entry name" value="Bac_ResReg_Asp_Phosphatase"/>
</dbReference>
<feature type="transmembrane region" description="Helical" evidence="8">
    <location>
        <begin position="447"/>
        <end position="469"/>
    </location>
</feature>
<dbReference type="AlphaFoldDB" id="A0A486XRD1"/>
<dbReference type="PANTHER" id="PTHR46630:SF1">
    <property type="entry name" value="TETRATRICOPEPTIDE REPEAT PROTEIN 29"/>
    <property type="match status" value="1"/>
</dbReference>
<keyword evidence="8" id="KW-1133">Transmembrane helix</keyword>
<gene>
    <name evidence="10" type="ORF">BAL341_2068</name>
</gene>
<dbReference type="SMART" id="SM00028">
    <property type="entry name" value="TPR"/>
    <property type="match status" value="6"/>
</dbReference>
<keyword evidence="9" id="KW-0732">Signal</keyword>
<comment type="subcellular location">
    <subcellularLocation>
        <location evidence="1">Cytoplasm</location>
    </subcellularLocation>
</comment>
<protein>
    <submittedName>
        <fullName evidence="10">Uncharacterized protein</fullName>
    </submittedName>
</protein>
<accession>A0A486XRD1</accession>
<evidence type="ECO:0000256" key="5">
    <source>
        <dbReference type="ARBA" id="ARBA00038253"/>
    </source>
</evidence>
<feature type="coiled-coil region" evidence="7">
    <location>
        <begin position="19"/>
        <end position="76"/>
    </location>
</feature>
<keyword evidence="8" id="KW-0812">Transmembrane</keyword>
<reference evidence="10" key="1">
    <citation type="submission" date="2019-04" db="EMBL/GenBank/DDBJ databases">
        <authorList>
            <person name="Brambilla D."/>
        </authorList>
    </citation>
    <scope>NUCLEOTIDE SEQUENCE</scope>
    <source>
        <strain evidence="10">BAL1</strain>
    </source>
</reference>
<dbReference type="InterPro" id="IPR011990">
    <property type="entry name" value="TPR-like_helical_dom_sf"/>
</dbReference>
<dbReference type="GO" id="GO:0005737">
    <property type="term" value="C:cytoplasm"/>
    <property type="evidence" value="ECO:0007669"/>
    <property type="project" value="UniProtKB-SubCell"/>
</dbReference>
<evidence type="ECO:0000256" key="4">
    <source>
        <dbReference type="ARBA" id="ARBA00022803"/>
    </source>
</evidence>
<keyword evidence="3" id="KW-0677">Repeat</keyword>
<evidence type="ECO:0000256" key="6">
    <source>
        <dbReference type="PROSITE-ProRule" id="PRU00339"/>
    </source>
</evidence>
<evidence type="ECO:0000256" key="9">
    <source>
        <dbReference type="SAM" id="SignalP"/>
    </source>
</evidence>
<name>A0A486XRD1_9GAMM</name>